<dbReference type="InterPro" id="IPR043168">
    <property type="entry name" value="DegV_C"/>
</dbReference>
<dbReference type="NCBIfam" id="TIGR00762">
    <property type="entry name" value="DegV"/>
    <property type="match status" value="1"/>
</dbReference>
<dbReference type="PROSITE" id="PS51482">
    <property type="entry name" value="DEGV"/>
    <property type="match status" value="1"/>
</dbReference>
<keyword evidence="3" id="KW-1185">Reference proteome</keyword>
<comment type="caution">
    <text evidence="2">The sequence shown here is derived from an EMBL/GenBank/DDBJ whole genome shotgun (WGS) entry which is preliminary data.</text>
</comment>
<dbReference type="PANTHER" id="PTHR33434">
    <property type="entry name" value="DEGV DOMAIN-CONTAINING PROTEIN DR_1986-RELATED"/>
    <property type="match status" value="1"/>
</dbReference>
<dbReference type="GO" id="GO:0008289">
    <property type="term" value="F:lipid binding"/>
    <property type="evidence" value="ECO:0007669"/>
    <property type="project" value="UniProtKB-KW"/>
</dbReference>
<dbReference type="Gene3D" id="3.30.1180.10">
    <property type="match status" value="1"/>
</dbReference>
<sequence>MTPVAVVTDSTAVLAGRGSVTTVPLQVVVDGVSHTDGTLAPGLLAQSMRRRSPVSTSRPTPHVFLEAYERLVEQGADAIVSVHLSSALSGTVDAAASAAVDSPVPVRVVDTQTIARPLGVAAEEAAVLAAAGADLDACEAAARRVTAASEVVVYVDTLEHLRRGGRIGGAQALLGSALAIKPILEVRDGAVQPLERVRTAGRALGRLEAICLERAGRIRASGATLDVAVHHLDADERAQTLCDHLAASLEEQPRVVELGAVIGAHVGPGTIAVTLAPRFES</sequence>
<keyword evidence="1" id="KW-0446">Lipid-binding</keyword>
<dbReference type="EMBL" id="LQZG01000003">
    <property type="protein sequence ID" value="OAB86788.1"/>
    <property type="molecule type" value="Genomic_DNA"/>
</dbReference>
<gene>
    <name evidence="2" type="ORF">AWH69_10135</name>
</gene>
<accession>A0A176QAW0</accession>
<dbReference type="InterPro" id="IPR003797">
    <property type="entry name" value="DegV"/>
</dbReference>
<dbReference type="RefSeq" id="WP_068274957.1">
    <property type="nucleotide sequence ID" value="NZ_CAJGVE010000001.1"/>
</dbReference>
<dbReference type="InterPro" id="IPR050270">
    <property type="entry name" value="DegV_domain_contain"/>
</dbReference>
<evidence type="ECO:0000313" key="2">
    <source>
        <dbReference type="EMBL" id="OAB86788.1"/>
    </source>
</evidence>
<name>A0A176QAW0_9MICO</name>
<reference evidence="2 3" key="1">
    <citation type="submission" date="2016-01" db="EMBL/GenBank/DDBJ databases">
        <title>Janibacter melonis strain CD11_4 genome sequencing and assembly.</title>
        <authorList>
            <person name="Nair G.R."/>
            <person name="Kaur G."/>
            <person name="Chander A.M."/>
            <person name="Mayilraj S."/>
        </authorList>
    </citation>
    <scope>NUCLEOTIDE SEQUENCE [LARGE SCALE GENOMIC DNA]</scope>
    <source>
        <strain evidence="2 3">CD11-4</strain>
    </source>
</reference>
<dbReference type="STRING" id="262209.AWH69_10135"/>
<dbReference type="AlphaFoldDB" id="A0A176QAW0"/>
<dbReference type="SUPFAM" id="SSF82549">
    <property type="entry name" value="DAK1/DegV-like"/>
    <property type="match status" value="1"/>
</dbReference>
<organism evidence="2 3">
    <name type="scientific">Janibacter melonis</name>
    <dbReference type="NCBI Taxonomy" id="262209"/>
    <lineage>
        <taxon>Bacteria</taxon>
        <taxon>Bacillati</taxon>
        <taxon>Actinomycetota</taxon>
        <taxon>Actinomycetes</taxon>
        <taxon>Micrococcales</taxon>
        <taxon>Intrasporangiaceae</taxon>
        <taxon>Janibacter</taxon>
    </lineage>
</organism>
<evidence type="ECO:0000256" key="1">
    <source>
        <dbReference type="ARBA" id="ARBA00023121"/>
    </source>
</evidence>
<protein>
    <submittedName>
        <fullName evidence="2">Fatty acid-binding protein DegV</fullName>
    </submittedName>
</protein>
<proteinExistence type="predicted"/>
<dbReference type="PANTHER" id="PTHR33434:SF2">
    <property type="entry name" value="FATTY ACID-BINDING PROTEIN TM_1468"/>
    <property type="match status" value="1"/>
</dbReference>
<dbReference type="Gene3D" id="3.40.50.10170">
    <property type="match status" value="1"/>
</dbReference>
<dbReference type="Proteomes" id="UP000076976">
    <property type="component" value="Unassembled WGS sequence"/>
</dbReference>
<evidence type="ECO:0000313" key="3">
    <source>
        <dbReference type="Proteomes" id="UP000076976"/>
    </source>
</evidence>
<dbReference type="Pfam" id="PF02645">
    <property type="entry name" value="DegV"/>
    <property type="match status" value="1"/>
</dbReference>